<accession>A0ABU5R5J6</accession>
<evidence type="ECO:0000256" key="1">
    <source>
        <dbReference type="SAM" id="Phobius"/>
    </source>
</evidence>
<comment type="caution">
    <text evidence="2">The sequence shown here is derived from an EMBL/GenBank/DDBJ whole genome shotgun (WGS) entry which is preliminary data.</text>
</comment>
<keyword evidence="1" id="KW-0812">Transmembrane</keyword>
<dbReference type="RefSeq" id="WP_323328679.1">
    <property type="nucleotide sequence ID" value="NZ_JAYFSI010000003.1"/>
</dbReference>
<gene>
    <name evidence="2" type="ORF">VA596_18335</name>
</gene>
<sequence>MNRAKLRAVRDAARPDGAVFGDPYETPDGTTVIPVLQPVGVFVVHGGDVKWEPAVDRTRILLIGAMTGLMAATFSTLAVLRKPPWPDVVIRQTR</sequence>
<dbReference type="EMBL" id="JAYFSI010000003">
    <property type="protein sequence ID" value="MEA5361508.1"/>
    <property type="molecule type" value="Genomic_DNA"/>
</dbReference>
<protein>
    <submittedName>
        <fullName evidence="2">Uncharacterized protein</fullName>
    </submittedName>
</protein>
<keyword evidence="3" id="KW-1185">Reference proteome</keyword>
<evidence type="ECO:0000313" key="2">
    <source>
        <dbReference type="EMBL" id="MEA5361508.1"/>
    </source>
</evidence>
<dbReference type="Proteomes" id="UP001304298">
    <property type="component" value="Unassembled WGS sequence"/>
</dbReference>
<keyword evidence="1" id="KW-1133">Transmembrane helix</keyword>
<keyword evidence="1" id="KW-0472">Membrane</keyword>
<reference evidence="2 3" key="1">
    <citation type="submission" date="2023-12" db="EMBL/GenBank/DDBJ databases">
        <title>Amycolatopsis sp. V23-08.</title>
        <authorList>
            <person name="Somphong A."/>
        </authorList>
    </citation>
    <scope>NUCLEOTIDE SEQUENCE [LARGE SCALE GENOMIC DNA]</scope>
    <source>
        <strain evidence="2 3">V23-08</strain>
    </source>
</reference>
<evidence type="ECO:0000313" key="3">
    <source>
        <dbReference type="Proteomes" id="UP001304298"/>
    </source>
</evidence>
<organism evidence="2 3">
    <name type="scientific">Amycolatopsis heterodermiae</name>
    <dbReference type="NCBI Taxonomy" id="3110235"/>
    <lineage>
        <taxon>Bacteria</taxon>
        <taxon>Bacillati</taxon>
        <taxon>Actinomycetota</taxon>
        <taxon>Actinomycetes</taxon>
        <taxon>Pseudonocardiales</taxon>
        <taxon>Pseudonocardiaceae</taxon>
        <taxon>Amycolatopsis</taxon>
    </lineage>
</organism>
<name>A0ABU5R5J6_9PSEU</name>
<feature type="transmembrane region" description="Helical" evidence="1">
    <location>
        <begin position="60"/>
        <end position="80"/>
    </location>
</feature>
<proteinExistence type="predicted"/>